<dbReference type="PROSITE" id="PS51128">
    <property type="entry name" value="ZF_DKSA_2"/>
    <property type="match status" value="1"/>
</dbReference>
<feature type="region of interest" description="Disordered" evidence="5">
    <location>
        <begin position="1"/>
        <end position="27"/>
    </location>
</feature>
<evidence type="ECO:0000256" key="1">
    <source>
        <dbReference type="ARBA" id="ARBA00022723"/>
    </source>
</evidence>
<dbReference type="Gene3D" id="1.20.120.910">
    <property type="entry name" value="DksA, coiled-coil domain"/>
    <property type="match status" value="1"/>
</dbReference>
<dbReference type="PANTHER" id="PTHR38777">
    <property type="entry name" value="FELS-2 PROPHAGE PROTEIN"/>
    <property type="match status" value="1"/>
</dbReference>
<name>A0ABT0L762_9GAMM</name>
<proteinExistence type="predicted"/>
<organism evidence="7 8">
    <name type="scientific">Shewanella surugensis</name>
    <dbReference type="NCBI Taxonomy" id="212020"/>
    <lineage>
        <taxon>Bacteria</taxon>
        <taxon>Pseudomonadati</taxon>
        <taxon>Pseudomonadota</taxon>
        <taxon>Gammaproteobacteria</taxon>
        <taxon>Alteromonadales</taxon>
        <taxon>Shewanellaceae</taxon>
        <taxon>Shewanella</taxon>
    </lineage>
</organism>
<evidence type="ECO:0000313" key="8">
    <source>
        <dbReference type="Proteomes" id="UP001203423"/>
    </source>
</evidence>
<dbReference type="RefSeq" id="WP_248938815.1">
    <property type="nucleotide sequence ID" value="NZ_JAKIKS010000007.1"/>
</dbReference>
<evidence type="ECO:0000256" key="4">
    <source>
        <dbReference type="PROSITE-ProRule" id="PRU00510"/>
    </source>
</evidence>
<keyword evidence="3" id="KW-0862">Zinc</keyword>
<dbReference type="Proteomes" id="UP001203423">
    <property type="component" value="Unassembled WGS sequence"/>
</dbReference>
<keyword evidence="2" id="KW-0863">Zinc-finger</keyword>
<keyword evidence="8" id="KW-1185">Reference proteome</keyword>
<accession>A0ABT0L762</accession>
<dbReference type="EMBL" id="JAKIKS010000007">
    <property type="protein sequence ID" value="MCL1123528.1"/>
    <property type="molecule type" value="Genomic_DNA"/>
</dbReference>
<feature type="zinc finger region" description="dksA C4-type" evidence="4">
    <location>
        <begin position="35"/>
        <end position="59"/>
    </location>
</feature>
<feature type="domain" description="Zinc finger DksA/TraR C4-type" evidence="6">
    <location>
        <begin position="33"/>
        <end position="64"/>
    </location>
</feature>
<protein>
    <submittedName>
        <fullName evidence="7">TraR/DksA C4-type zinc finger protein</fullName>
    </submittedName>
</protein>
<evidence type="ECO:0000259" key="6">
    <source>
        <dbReference type="Pfam" id="PF01258"/>
    </source>
</evidence>
<dbReference type="PANTHER" id="PTHR38777:SF1">
    <property type="entry name" value="DNAK SUPPRESSOR PROTEIN"/>
    <property type="match status" value="1"/>
</dbReference>
<sequence length="72" mass="8148">MDDADLAAKQQENAERQTLRNRAKNNKARVSFSQCLDCLDPIPTARQQAEPGARLCVPCQTQAEPPLRARRW</sequence>
<evidence type="ECO:0000313" key="7">
    <source>
        <dbReference type="EMBL" id="MCL1123528.1"/>
    </source>
</evidence>
<gene>
    <name evidence="7" type="ORF">L2764_03285</name>
</gene>
<comment type="caution">
    <text evidence="7">The sequence shown here is derived from an EMBL/GenBank/DDBJ whole genome shotgun (WGS) entry which is preliminary data.</text>
</comment>
<dbReference type="SUPFAM" id="SSF57716">
    <property type="entry name" value="Glucocorticoid receptor-like (DNA-binding domain)"/>
    <property type="match status" value="1"/>
</dbReference>
<reference evidence="7 8" key="1">
    <citation type="submission" date="2022-01" db="EMBL/GenBank/DDBJ databases">
        <title>Whole genome-based taxonomy of the Shewanellaceae.</title>
        <authorList>
            <person name="Martin-Rodriguez A.J."/>
        </authorList>
    </citation>
    <scope>NUCLEOTIDE SEQUENCE [LARGE SCALE GENOMIC DNA]</scope>
    <source>
        <strain evidence="7 8">DSM 17177</strain>
    </source>
</reference>
<evidence type="ECO:0000256" key="2">
    <source>
        <dbReference type="ARBA" id="ARBA00022771"/>
    </source>
</evidence>
<dbReference type="Pfam" id="PF01258">
    <property type="entry name" value="zf-dskA_traR"/>
    <property type="match status" value="1"/>
</dbReference>
<evidence type="ECO:0000256" key="5">
    <source>
        <dbReference type="SAM" id="MobiDB-lite"/>
    </source>
</evidence>
<evidence type="ECO:0000256" key="3">
    <source>
        <dbReference type="ARBA" id="ARBA00022833"/>
    </source>
</evidence>
<keyword evidence="1" id="KW-0479">Metal-binding</keyword>
<dbReference type="InterPro" id="IPR000962">
    <property type="entry name" value="Znf_DskA_TraR"/>
</dbReference>